<organism evidence="2 3">
    <name type="scientific">Paradesertivirga mongoliensis</name>
    <dbReference type="NCBI Taxonomy" id="2100740"/>
    <lineage>
        <taxon>Bacteria</taxon>
        <taxon>Pseudomonadati</taxon>
        <taxon>Bacteroidota</taxon>
        <taxon>Sphingobacteriia</taxon>
        <taxon>Sphingobacteriales</taxon>
        <taxon>Sphingobacteriaceae</taxon>
        <taxon>Paradesertivirga</taxon>
    </lineage>
</organism>
<comment type="caution">
    <text evidence="2">The sequence shown here is derived from an EMBL/GenBank/DDBJ whole genome shotgun (WGS) entry which is preliminary data.</text>
</comment>
<evidence type="ECO:0000313" key="2">
    <source>
        <dbReference type="EMBL" id="MFD2163933.1"/>
    </source>
</evidence>
<dbReference type="EMBL" id="JBHUHZ010000003">
    <property type="protein sequence ID" value="MFD2163933.1"/>
    <property type="molecule type" value="Genomic_DNA"/>
</dbReference>
<feature type="transmembrane region" description="Helical" evidence="1">
    <location>
        <begin position="35"/>
        <end position="55"/>
    </location>
</feature>
<sequence length="66" mass="7466">MKKILSILALIFTFIQARSQDVDMATGMRSSGKIYVVVAVIGVIFLGLVMYLFSIDRRVKKLEKKD</sequence>
<dbReference type="InterPro" id="IPR030888">
    <property type="entry name" value="Put_ccm"/>
</dbReference>
<accession>A0ABW4ZP95</accession>
<dbReference type="Proteomes" id="UP001597387">
    <property type="component" value="Unassembled WGS sequence"/>
</dbReference>
<keyword evidence="1" id="KW-0472">Membrane</keyword>
<evidence type="ECO:0000313" key="3">
    <source>
        <dbReference type="Proteomes" id="UP001597387"/>
    </source>
</evidence>
<keyword evidence="1" id="KW-0812">Transmembrane</keyword>
<dbReference type="Pfam" id="PF20077">
    <property type="entry name" value="CcmD_alt"/>
    <property type="match status" value="1"/>
</dbReference>
<name>A0ABW4ZP95_9SPHI</name>
<dbReference type="NCBIfam" id="TIGR04391">
    <property type="entry name" value="CcmD_alt_fam"/>
    <property type="match status" value="1"/>
</dbReference>
<evidence type="ECO:0000256" key="1">
    <source>
        <dbReference type="SAM" id="Phobius"/>
    </source>
</evidence>
<proteinExistence type="predicted"/>
<dbReference type="RefSeq" id="WP_255904856.1">
    <property type="nucleotide sequence ID" value="NZ_JAFMZO010000004.1"/>
</dbReference>
<protein>
    <submittedName>
        <fullName evidence="2">CcmD family protein</fullName>
    </submittedName>
</protein>
<gene>
    <name evidence="2" type="ORF">ACFSJU_16105</name>
</gene>
<keyword evidence="1" id="KW-1133">Transmembrane helix</keyword>
<reference evidence="3" key="1">
    <citation type="journal article" date="2019" name="Int. J. Syst. Evol. Microbiol.">
        <title>The Global Catalogue of Microorganisms (GCM) 10K type strain sequencing project: providing services to taxonomists for standard genome sequencing and annotation.</title>
        <authorList>
            <consortium name="The Broad Institute Genomics Platform"/>
            <consortium name="The Broad Institute Genome Sequencing Center for Infectious Disease"/>
            <person name="Wu L."/>
            <person name="Ma J."/>
        </authorList>
    </citation>
    <scope>NUCLEOTIDE SEQUENCE [LARGE SCALE GENOMIC DNA]</scope>
    <source>
        <strain evidence="3">KCTC 42217</strain>
    </source>
</reference>
<keyword evidence="3" id="KW-1185">Reference proteome</keyword>